<gene>
    <name evidence="1" type="ORF">QYM36_016934</name>
</gene>
<keyword evidence="2" id="KW-1185">Reference proteome</keyword>
<proteinExistence type="predicted"/>
<name>A0AA88H979_ARTSF</name>
<evidence type="ECO:0000313" key="2">
    <source>
        <dbReference type="Proteomes" id="UP001187531"/>
    </source>
</evidence>
<evidence type="ECO:0000313" key="1">
    <source>
        <dbReference type="EMBL" id="KAK2704720.1"/>
    </source>
</evidence>
<accession>A0AA88H979</accession>
<reference evidence="1" key="1">
    <citation type="submission" date="2023-07" db="EMBL/GenBank/DDBJ databases">
        <title>Chromosome-level genome assembly of Artemia franciscana.</title>
        <authorList>
            <person name="Jo E."/>
        </authorList>
    </citation>
    <scope>NUCLEOTIDE SEQUENCE</scope>
    <source>
        <tissue evidence="1">Whole body</tissue>
    </source>
</reference>
<organism evidence="1 2">
    <name type="scientific">Artemia franciscana</name>
    <name type="common">Brine shrimp</name>
    <name type="synonym">Artemia sanfranciscana</name>
    <dbReference type="NCBI Taxonomy" id="6661"/>
    <lineage>
        <taxon>Eukaryota</taxon>
        <taxon>Metazoa</taxon>
        <taxon>Ecdysozoa</taxon>
        <taxon>Arthropoda</taxon>
        <taxon>Crustacea</taxon>
        <taxon>Branchiopoda</taxon>
        <taxon>Anostraca</taxon>
        <taxon>Artemiidae</taxon>
        <taxon>Artemia</taxon>
    </lineage>
</organism>
<sequence length="95" mass="11237">MKSTLRALRRYGAFKFNEDVFGLLSLKEENFGQPNFNLCEAIMKLDISENHLQYLTVLCYAKKKIVIELFLKKHMNNTGYSDSEFNERCLKKYMI</sequence>
<comment type="caution">
    <text evidence="1">The sequence shown here is derived from an EMBL/GenBank/DDBJ whole genome shotgun (WGS) entry which is preliminary data.</text>
</comment>
<dbReference type="Proteomes" id="UP001187531">
    <property type="component" value="Unassembled WGS sequence"/>
</dbReference>
<dbReference type="EMBL" id="JAVRJZ010000021">
    <property type="protein sequence ID" value="KAK2704720.1"/>
    <property type="molecule type" value="Genomic_DNA"/>
</dbReference>
<dbReference type="AlphaFoldDB" id="A0AA88H979"/>
<protein>
    <submittedName>
        <fullName evidence="1">Uncharacterized protein</fullName>
    </submittedName>
</protein>